<evidence type="ECO:0000259" key="1">
    <source>
        <dbReference type="Pfam" id="PF15564"/>
    </source>
</evidence>
<feature type="domain" description="Immunity protein 25" evidence="1">
    <location>
        <begin position="3"/>
        <end position="124"/>
    </location>
</feature>
<evidence type="ECO:0000313" key="3">
    <source>
        <dbReference type="Proteomes" id="UP000663440"/>
    </source>
</evidence>
<sequence length="225" mass="25949">MSSFYTAENEFSKLILEYNFIPLYSMWNKNTIILSRKIGHQNIAYCHIIISANGSGGISVNLWIAPLEYPDARLDSNSAAFLIKIGEEWEDNPDFLQLCQSRIINVFNGLDKFENTIEQELNNPSLLSNAHQIRMKNYLLYLAVLKLIKESLEYPEIKKEILKVIEKKAKSLTKINKKVKEAIINNQAKVKDPKLFQFIDEKQRAVISLSETITDYIYIELALKS</sequence>
<dbReference type="EMBL" id="CP071448">
    <property type="protein sequence ID" value="QSW91357.1"/>
    <property type="molecule type" value="Genomic_DNA"/>
</dbReference>
<dbReference type="RefSeq" id="WP_207298475.1">
    <property type="nucleotide sequence ID" value="NZ_CP071448.1"/>
</dbReference>
<evidence type="ECO:0000313" key="2">
    <source>
        <dbReference type="EMBL" id="QSW91357.1"/>
    </source>
</evidence>
<name>A0ABX7QKA7_9FLAO</name>
<dbReference type="InterPro" id="IPR029085">
    <property type="entry name" value="Imm25"/>
</dbReference>
<proteinExistence type="predicted"/>
<accession>A0ABX7QKA7</accession>
<protein>
    <submittedName>
        <fullName evidence="2">Immunity protein 25</fullName>
    </submittedName>
</protein>
<dbReference type="Pfam" id="PF15564">
    <property type="entry name" value="Imm25"/>
    <property type="match status" value="1"/>
</dbReference>
<gene>
    <name evidence="2" type="ORF">J0383_11270</name>
</gene>
<keyword evidence="3" id="KW-1185">Reference proteome</keyword>
<reference evidence="2 3" key="1">
    <citation type="submission" date="2021-03" db="EMBL/GenBank/DDBJ databases">
        <title>Flavobacterium kribbensis sp. nov, an endophytic bacteria, isolated from soybean.</title>
        <authorList>
            <person name="Lee J."/>
            <person name="Seo J."/>
        </authorList>
    </citation>
    <scope>NUCLEOTIDE SEQUENCE [LARGE SCALE GENOMIC DNA]</scope>
    <source>
        <strain evidence="2 3">BB8</strain>
    </source>
</reference>
<dbReference type="Proteomes" id="UP000663440">
    <property type="component" value="Chromosome"/>
</dbReference>
<organism evidence="2 3">
    <name type="scientific">Flavobacterium endoglycinae</name>
    <dbReference type="NCBI Taxonomy" id="2816357"/>
    <lineage>
        <taxon>Bacteria</taxon>
        <taxon>Pseudomonadati</taxon>
        <taxon>Bacteroidota</taxon>
        <taxon>Flavobacteriia</taxon>
        <taxon>Flavobacteriales</taxon>
        <taxon>Flavobacteriaceae</taxon>
        <taxon>Flavobacterium</taxon>
    </lineage>
</organism>